<accession>A0A840I6A7</accession>
<dbReference type="InterPro" id="IPR036514">
    <property type="entry name" value="SGNH_hydro_sf"/>
</dbReference>
<keyword evidence="1" id="KW-0732">Signal</keyword>
<evidence type="ECO:0000259" key="2">
    <source>
        <dbReference type="Pfam" id="PF13472"/>
    </source>
</evidence>
<reference evidence="3 4" key="1">
    <citation type="submission" date="2020-08" db="EMBL/GenBank/DDBJ databases">
        <title>Genomic Encyclopedia of Type Strains, Phase IV (KMG-IV): sequencing the most valuable type-strain genomes for metagenomic binning, comparative biology and taxonomic classification.</title>
        <authorList>
            <person name="Goeker M."/>
        </authorList>
    </citation>
    <scope>NUCLEOTIDE SEQUENCE [LARGE SCALE GENOMIC DNA]</scope>
    <source>
        <strain evidence="3 4">DSM 102850</strain>
    </source>
</reference>
<dbReference type="RefSeq" id="WP_183819099.1">
    <property type="nucleotide sequence ID" value="NZ_JACHOB010000006.1"/>
</dbReference>
<proteinExistence type="predicted"/>
<dbReference type="EMBL" id="JACHOB010000006">
    <property type="protein sequence ID" value="MBB4659962.1"/>
    <property type="molecule type" value="Genomic_DNA"/>
</dbReference>
<dbReference type="PANTHER" id="PTHR43784:SF2">
    <property type="entry name" value="GDSL-LIKE LIPASE_ACYLHYDROLASE, PUTATIVE (AFU_ORTHOLOGUE AFUA_2G00820)-RELATED"/>
    <property type="match status" value="1"/>
</dbReference>
<dbReference type="PANTHER" id="PTHR43784">
    <property type="entry name" value="GDSL-LIKE LIPASE/ACYLHYDROLASE, PUTATIVE (AFU_ORTHOLOGUE AFUA_2G00820)-RELATED"/>
    <property type="match status" value="1"/>
</dbReference>
<name>A0A840I6A7_9PROT</name>
<dbReference type="SUPFAM" id="SSF52266">
    <property type="entry name" value="SGNH hydrolase"/>
    <property type="match status" value="1"/>
</dbReference>
<dbReference type="InterPro" id="IPR013830">
    <property type="entry name" value="SGNH_hydro"/>
</dbReference>
<dbReference type="Gene3D" id="3.40.50.1110">
    <property type="entry name" value="SGNH hydrolase"/>
    <property type="match status" value="1"/>
</dbReference>
<dbReference type="Proteomes" id="UP000563524">
    <property type="component" value="Unassembled WGS sequence"/>
</dbReference>
<dbReference type="AlphaFoldDB" id="A0A840I6A7"/>
<sequence>MRLALCSLLLLPSVAFAQEAREHGWVAAWGTAQQLVEDRNELPVPMGDVTIRQTVQPTRNGETVRVRLSNEFGEEPLVIGSLSIAVAQGPGSAAISEGTSLPLSFSGHAGVTIPPGAVFYTDEADFSFEAFGDVAVTMHVVQAPDRQSGHPGSRTTSHFESGEHVGEAVLDGGSTDHWYVLSTIEVPASEEAASIGVIGDSITDGRGSTTNGNDRWTDFLARRLQANEATDHLSVVNLGLGGNCVLRNCLGPNVLARLDRDVLAQPNMDYLIFFEGINDIGGSGLTDEGVDGFVADMTAGLVQIAERARAAGVTPIGATIAPYGSTEVYPTGGAHEEARRRINDWIRRSGTFDAVLDFDAALKDPASPDRLRPAYDEGDGLHPSPAGFEALANAVPLSVFVGVRAEDRQTE</sequence>
<evidence type="ECO:0000256" key="1">
    <source>
        <dbReference type="SAM" id="SignalP"/>
    </source>
</evidence>
<dbReference type="CDD" id="cd01830">
    <property type="entry name" value="XynE_like"/>
    <property type="match status" value="1"/>
</dbReference>
<dbReference type="Pfam" id="PF13472">
    <property type="entry name" value="Lipase_GDSL_2"/>
    <property type="match status" value="1"/>
</dbReference>
<feature type="chain" id="PRO_5032554242" evidence="1">
    <location>
        <begin position="18"/>
        <end position="411"/>
    </location>
</feature>
<evidence type="ECO:0000313" key="4">
    <source>
        <dbReference type="Proteomes" id="UP000563524"/>
    </source>
</evidence>
<protein>
    <submittedName>
        <fullName evidence="3">Lysophospholipase L1-like esterase</fullName>
    </submittedName>
</protein>
<organism evidence="3 4">
    <name type="scientific">Parvularcula dongshanensis</name>
    <dbReference type="NCBI Taxonomy" id="1173995"/>
    <lineage>
        <taxon>Bacteria</taxon>
        <taxon>Pseudomonadati</taxon>
        <taxon>Pseudomonadota</taxon>
        <taxon>Alphaproteobacteria</taxon>
        <taxon>Parvularculales</taxon>
        <taxon>Parvularculaceae</taxon>
        <taxon>Parvularcula</taxon>
    </lineage>
</organism>
<feature type="signal peptide" evidence="1">
    <location>
        <begin position="1"/>
        <end position="17"/>
    </location>
</feature>
<evidence type="ECO:0000313" key="3">
    <source>
        <dbReference type="EMBL" id="MBB4659962.1"/>
    </source>
</evidence>
<dbReference type="InterPro" id="IPR053140">
    <property type="entry name" value="GDSL_Rv0518-like"/>
</dbReference>
<keyword evidence="4" id="KW-1185">Reference proteome</keyword>
<dbReference type="GO" id="GO:0016788">
    <property type="term" value="F:hydrolase activity, acting on ester bonds"/>
    <property type="evidence" value="ECO:0007669"/>
    <property type="project" value="UniProtKB-ARBA"/>
</dbReference>
<comment type="caution">
    <text evidence="3">The sequence shown here is derived from an EMBL/GenBank/DDBJ whole genome shotgun (WGS) entry which is preliminary data.</text>
</comment>
<feature type="domain" description="SGNH hydrolase-type esterase" evidence="2">
    <location>
        <begin position="197"/>
        <end position="389"/>
    </location>
</feature>
<gene>
    <name evidence="3" type="ORF">GGQ59_002506</name>
</gene>